<evidence type="ECO:0000259" key="1">
    <source>
        <dbReference type="Pfam" id="PF03167"/>
    </source>
</evidence>
<protein>
    <recommendedName>
        <fullName evidence="1">Uracil-DNA glycosylase-like domain-containing protein</fullName>
    </recommendedName>
</protein>
<reference evidence="2 3" key="1">
    <citation type="journal article" date="2013" name="Genome Announc.">
        <title>The Draft Genome Sequence of Sphingomonas paucimobilis Strain HER1398 (Proteobacteria), Host to the Giant PAU Phage, Indicates That It Is a Member of the Genus Sphingobacterium (Bacteroidetes).</title>
        <authorList>
            <person name="White R.A.III."/>
            <person name="Suttle C.A."/>
        </authorList>
    </citation>
    <scope>NUCLEOTIDE SEQUENCE [LARGE SCALE GENOMIC DNA]</scope>
    <source>
        <strain evidence="2 3">HER1398</strain>
    </source>
</reference>
<evidence type="ECO:0000313" key="2">
    <source>
        <dbReference type="EMBL" id="ERJ59471.1"/>
    </source>
</evidence>
<proteinExistence type="predicted"/>
<gene>
    <name evidence="2" type="ORF">M472_11865</name>
</gene>
<dbReference type="InterPro" id="IPR005122">
    <property type="entry name" value="Uracil-DNA_glycosylase-like"/>
</dbReference>
<dbReference type="InterPro" id="IPR036895">
    <property type="entry name" value="Uracil-DNA_glycosylase-like_sf"/>
</dbReference>
<dbReference type="Proteomes" id="UP000016584">
    <property type="component" value="Unassembled WGS sequence"/>
</dbReference>
<name>U2HCJ8_9SPHI</name>
<dbReference type="SUPFAM" id="SSF52141">
    <property type="entry name" value="Uracil-DNA glycosylase-like"/>
    <property type="match status" value="1"/>
</dbReference>
<evidence type="ECO:0000313" key="3">
    <source>
        <dbReference type="Proteomes" id="UP000016584"/>
    </source>
</evidence>
<dbReference type="Pfam" id="PF03167">
    <property type="entry name" value="UDG"/>
    <property type="match status" value="1"/>
</dbReference>
<dbReference type="PATRIC" id="fig|1346330.5.peg.2817"/>
<dbReference type="STRING" id="1346330.M472_11865"/>
<feature type="domain" description="Uracil-DNA glycosylase-like" evidence="1">
    <location>
        <begin position="2"/>
        <end position="127"/>
    </location>
</feature>
<keyword evidence="3" id="KW-1185">Reference proteome</keyword>
<dbReference type="NCBIfam" id="TIGR04274">
    <property type="entry name" value="hypoxanDNAglyco"/>
    <property type="match status" value="1"/>
</dbReference>
<comment type="caution">
    <text evidence="2">The sequence shown here is derived from an EMBL/GenBank/DDBJ whole genome shotgun (WGS) entry which is preliminary data.</text>
</comment>
<organism evidence="2 3">
    <name type="scientific">Sphingobacterium paucimobilis HER1398</name>
    <dbReference type="NCBI Taxonomy" id="1346330"/>
    <lineage>
        <taxon>Bacteria</taxon>
        <taxon>Pseudomonadati</taxon>
        <taxon>Bacteroidota</taxon>
        <taxon>Sphingobacteriia</taxon>
        <taxon>Sphingobacteriales</taxon>
        <taxon>Sphingobacteriaceae</taxon>
        <taxon>Sphingobacterium</taxon>
    </lineage>
</organism>
<dbReference type="eggNOG" id="COG3663">
    <property type="taxonomic scope" value="Bacteria"/>
</dbReference>
<dbReference type="Gene3D" id="3.40.470.10">
    <property type="entry name" value="Uracil-DNA glycosylase-like domain"/>
    <property type="match status" value="1"/>
</dbReference>
<dbReference type="InterPro" id="IPR026353">
    <property type="entry name" value="Hypoxan-DNA_Glyclase"/>
</dbReference>
<accession>U2HCJ8</accession>
<dbReference type="CDD" id="cd10032">
    <property type="entry name" value="UDG-F6_HDG"/>
    <property type="match status" value="1"/>
</dbReference>
<sequence length="143" mass="16230">MGSLPGDVSLAESQYYAHPQNRFWKVLFQLFDTAPSIVYNNRLELLHKHHIALWDVCHSALRPGSMDTAISQVVPNDIPGLLMDIPSIRRVFFNGKKAASLYEQYFKKLDSVQYEVLPSTSPANAQYSLPELVGHWSVLKNKD</sequence>
<dbReference type="EMBL" id="ATDL01000015">
    <property type="protein sequence ID" value="ERJ59471.1"/>
    <property type="molecule type" value="Genomic_DNA"/>
</dbReference>
<dbReference type="AlphaFoldDB" id="U2HCJ8"/>